<evidence type="ECO:0000256" key="1">
    <source>
        <dbReference type="SAM" id="MobiDB-lite"/>
    </source>
</evidence>
<reference evidence="3" key="1">
    <citation type="submission" date="2022-05" db="EMBL/GenBank/DDBJ databases">
        <title>Jatrophihabitans sp. SB3-54 whole genome sequence.</title>
        <authorList>
            <person name="Suh M.K."/>
            <person name="Eom M.K."/>
            <person name="Kim J.S."/>
            <person name="Kim H.S."/>
            <person name="Do H.E."/>
            <person name="Shin Y.K."/>
            <person name="Lee J.-S."/>
        </authorList>
    </citation>
    <scope>NUCLEOTIDE SEQUENCE</scope>
    <source>
        <strain evidence="3">SB3-54</strain>
    </source>
</reference>
<dbReference type="Gene3D" id="3.30.70.2390">
    <property type="match status" value="1"/>
</dbReference>
<name>A0ABY7JWK0_9ACTN</name>
<organism evidence="3 4">
    <name type="scientific">Jatrophihabitans cynanchi</name>
    <dbReference type="NCBI Taxonomy" id="2944128"/>
    <lineage>
        <taxon>Bacteria</taxon>
        <taxon>Bacillati</taxon>
        <taxon>Actinomycetota</taxon>
        <taxon>Actinomycetes</taxon>
        <taxon>Jatrophihabitantales</taxon>
        <taxon>Jatrophihabitantaceae</taxon>
        <taxon>Jatrophihabitans</taxon>
    </lineage>
</organism>
<accession>A0ABY7JWK0</accession>
<dbReference type="RefSeq" id="WP_269442202.1">
    <property type="nucleotide sequence ID" value="NZ_CP097463.1"/>
</dbReference>
<dbReference type="Pfam" id="PF13399">
    <property type="entry name" value="LytR_C"/>
    <property type="match status" value="1"/>
</dbReference>
<gene>
    <name evidence="3" type="ORF">M6B22_14175</name>
</gene>
<evidence type="ECO:0000259" key="2">
    <source>
        <dbReference type="Pfam" id="PF13399"/>
    </source>
</evidence>
<dbReference type="EMBL" id="CP097463">
    <property type="protein sequence ID" value="WAX55682.1"/>
    <property type="molecule type" value="Genomic_DNA"/>
</dbReference>
<sequence length="164" mass="17309">MLAIVGVAVLVVAVFALRHPDGRGVRAGTKVVTTTRPPTSHASTPPATGSASTTRSSAPTTGGTTSTPVRLPLVVLNNTTVQDLAKGAAARFRSGGWTVTQYANYQNDIISTCAYYDPTVAGAREAALALRAQYPTIKRVEPQFSELSRFDSPIVVILVHDYVP</sequence>
<evidence type="ECO:0000313" key="4">
    <source>
        <dbReference type="Proteomes" id="UP001164693"/>
    </source>
</evidence>
<dbReference type="InterPro" id="IPR027381">
    <property type="entry name" value="LytR/CpsA/Psr_C"/>
</dbReference>
<evidence type="ECO:0000313" key="3">
    <source>
        <dbReference type="EMBL" id="WAX55682.1"/>
    </source>
</evidence>
<dbReference type="Proteomes" id="UP001164693">
    <property type="component" value="Chromosome"/>
</dbReference>
<feature type="domain" description="LytR/CpsA/Psr regulator C-terminal" evidence="2">
    <location>
        <begin position="72"/>
        <end position="162"/>
    </location>
</feature>
<proteinExistence type="predicted"/>
<feature type="region of interest" description="Disordered" evidence="1">
    <location>
        <begin position="27"/>
        <end position="68"/>
    </location>
</feature>
<feature type="compositionally biased region" description="Low complexity" evidence="1">
    <location>
        <begin position="33"/>
        <end position="68"/>
    </location>
</feature>
<protein>
    <submittedName>
        <fullName evidence="3">LytR C-terminal domain-containing protein</fullName>
    </submittedName>
</protein>
<keyword evidence="4" id="KW-1185">Reference proteome</keyword>